<accession>A0A0N8FLL9</accession>
<reference evidence="1 2" key="1">
    <citation type="journal article" date="2010" name="Genome Res.">
        <title>Population genomic sequencing of Coccidioides fungi reveals recent hybridization and transposon control.</title>
        <authorList>
            <person name="Neafsey D.E."/>
            <person name="Barker B.M."/>
            <person name="Sharpton T.J."/>
            <person name="Stajich J.E."/>
            <person name="Park D.J."/>
            <person name="Whiston E."/>
            <person name="Hung C.-Y."/>
            <person name="McMahan C."/>
            <person name="White J."/>
            <person name="Sykes S."/>
            <person name="Heiman D."/>
            <person name="Young S."/>
            <person name="Zeng Q."/>
            <person name="Abouelleil A."/>
            <person name="Aftuck L."/>
            <person name="Bessette D."/>
            <person name="Brown A."/>
            <person name="FitzGerald M."/>
            <person name="Lui A."/>
            <person name="Macdonald J.P."/>
            <person name="Priest M."/>
            <person name="Orbach M.J."/>
            <person name="Galgiani J.N."/>
            <person name="Kirkland T.N."/>
            <person name="Cole G.T."/>
            <person name="Birren B.W."/>
            <person name="Henn M.R."/>
            <person name="Taylor J.W."/>
            <person name="Rounsley S.D."/>
        </authorList>
    </citation>
    <scope>NUCLEOTIDE SEQUENCE [LARGE SCALE GENOMIC DNA]</scope>
    <source>
        <strain evidence="1 2">H538.4</strain>
    </source>
</reference>
<dbReference type="Proteomes" id="UP000054563">
    <property type="component" value="Unassembled WGS sequence"/>
</dbReference>
<comment type="caution">
    <text evidence="1">The sequence shown here is derived from an EMBL/GenBank/DDBJ whole genome shotgun (WGS) entry which is preliminary data.</text>
</comment>
<gene>
    <name evidence="1" type="ORF">CIHG_10598</name>
</gene>
<organism evidence="1 2">
    <name type="scientific">Coccidioides immitis H538.4</name>
    <dbReference type="NCBI Taxonomy" id="396776"/>
    <lineage>
        <taxon>Eukaryota</taxon>
        <taxon>Fungi</taxon>
        <taxon>Dikarya</taxon>
        <taxon>Ascomycota</taxon>
        <taxon>Pezizomycotina</taxon>
        <taxon>Eurotiomycetes</taxon>
        <taxon>Eurotiomycetidae</taxon>
        <taxon>Onygenales</taxon>
        <taxon>Onygenaceae</taxon>
        <taxon>Coccidioides</taxon>
    </lineage>
</organism>
<dbReference type="AlphaFoldDB" id="A0A0N8FLL9"/>
<evidence type="ECO:0000313" key="1">
    <source>
        <dbReference type="EMBL" id="KMU82204.1"/>
    </source>
</evidence>
<protein>
    <submittedName>
        <fullName evidence="1">Uncharacterized protein</fullName>
    </submittedName>
</protein>
<name>A0A0N8FLL9_COCIT</name>
<sequence>MRKGLLRVIRSVPIKDPRCCNCIILTQTPQKLPSPPPISLSVIFPPPSPLFSCSRLRRETYALLVAFHREMYFSMQAVRQVWSLEENVEPGGEEIHFSKQFELIFCWGLVSCAGFGQCKNQGALEWYGLEQN</sequence>
<dbReference type="VEuPathDB" id="FungiDB:CIHG_10598"/>
<evidence type="ECO:0000313" key="2">
    <source>
        <dbReference type="Proteomes" id="UP000054563"/>
    </source>
</evidence>
<proteinExistence type="predicted"/>
<dbReference type="EMBL" id="AASO01004270">
    <property type="protein sequence ID" value="KMU82204.1"/>
    <property type="molecule type" value="Genomic_DNA"/>
</dbReference>